<evidence type="ECO:0000259" key="6">
    <source>
        <dbReference type="PROSITE" id="PS50835"/>
    </source>
</evidence>
<feature type="domain" description="Ig-like" evidence="6">
    <location>
        <begin position="162"/>
        <end position="254"/>
    </location>
</feature>
<keyword evidence="3" id="KW-1015">Disulfide bond</keyword>
<keyword evidence="5" id="KW-0393">Immunoglobulin domain</keyword>
<evidence type="ECO:0000256" key="1">
    <source>
        <dbReference type="ARBA" id="ARBA00004479"/>
    </source>
</evidence>
<dbReference type="Proteomes" id="UP000887116">
    <property type="component" value="Unassembled WGS sequence"/>
</dbReference>
<dbReference type="Pfam" id="PF08205">
    <property type="entry name" value="C2-set_2"/>
    <property type="match status" value="1"/>
</dbReference>
<dbReference type="GO" id="GO:0005886">
    <property type="term" value="C:plasma membrane"/>
    <property type="evidence" value="ECO:0007669"/>
    <property type="project" value="TreeGrafter"/>
</dbReference>
<dbReference type="SUPFAM" id="SSF48726">
    <property type="entry name" value="Immunoglobulin"/>
    <property type="match status" value="2"/>
</dbReference>
<dbReference type="GO" id="GO:0098609">
    <property type="term" value="P:cell-cell adhesion"/>
    <property type="evidence" value="ECO:0007669"/>
    <property type="project" value="TreeGrafter"/>
</dbReference>
<evidence type="ECO:0000313" key="8">
    <source>
        <dbReference type="Proteomes" id="UP000887116"/>
    </source>
</evidence>
<dbReference type="InterPro" id="IPR003599">
    <property type="entry name" value="Ig_sub"/>
</dbReference>
<gene>
    <name evidence="7" type="primary">X975_03211</name>
    <name evidence="7" type="ORF">TNCT_109471</name>
</gene>
<accession>A0A8X6H241</accession>
<dbReference type="GO" id="GO:0005911">
    <property type="term" value="C:cell-cell junction"/>
    <property type="evidence" value="ECO:0007669"/>
    <property type="project" value="TreeGrafter"/>
</dbReference>
<dbReference type="InterPro" id="IPR051275">
    <property type="entry name" value="Cell_adhesion_signaling"/>
</dbReference>
<evidence type="ECO:0000256" key="5">
    <source>
        <dbReference type="ARBA" id="ARBA00023319"/>
    </source>
</evidence>
<comment type="caution">
    <text evidence="7">The sequence shown here is derived from an EMBL/GenBank/DDBJ whole genome shotgun (WGS) entry which is preliminary data.</text>
</comment>
<dbReference type="InterPro" id="IPR007110">
    <property type="entry name" value="Ig-like_dom"/>
</dbReference>
<organism evidence="7 8">
    <name type="scientific">Trichonephila clavata</name>
    <name type="common">Joro spider</name>
    <name type="synonym">Nephila clavata</name>
    <dbReference type="NCBI Taxonomy" id="2740835"/>
    <lineage>
        <taxon>Eukaryota</taxon>
        <taxon>Metazoa</taxon>
        <taxon>Ecdysozoa</taxon>
        <taxon>Arthropoda</taxon>
        <taxon>Chelicerata</taxon>
        <taxon>Arachnida</taxon>
        <taxon>Araneae</taxon>
        <taxon>Araneomorphae</taxon>
        <taxon>Entelegynae</taxon>
        <taxon>Araneoidea</taxon>
        <taxon>Nephilidae</taxon>
        <taxon>Trichonephila</taxon>
    </lineage>
</organism>
<dbReference type="PANTHER" id="PTHR11640">
    <property type="entry name" value="NEPHRIN"/>
    <property type="match status" value="1"/>
</dbReference>
<evidence type="ECO:0000256" key="4">
    <source>
        <dbReference type="ARBA" id="ARBA00023180"/>
    </source>
</evidence>
<dbReference type="InterPro" id="IPR003598">
    <property type="entry name" value="Ig_sub2"/>
</dbReference>
<keyword evidence="2" id="KW-0472">Membrane</keyword>
<dbReference type="InterPro" id="IPR013783">
    <property type="entry name" value="Ig-like_fold"/>
</dbReference>
<dbReference type="GO" id="GO:0050839">
    <property type="term" value="F:cell adhesion molecule binding"/>
    <property type="evidence" value="ECO:0007669"/>
    <property type="project" value="TreeGrafter"/>
</dbReference>
<dbReference type="InterPro" id="IPR013098">
    <property type="entry name" value="Ig_I-set"/>
</dbReference>
<keyword evidence="8" id="KW-1185">Reference proteome</keyword>
<name>A0A8X6H241_TRICU</name>
<evidence type="ECO:0000256" key="2">
    <source>
        <dbReference type="ARBA" id="ARBA00023136"/>
    </source>
</evidence>
<feature type="domain" description="Ig-like" evidence="6">
    <location>
        <begin position="61"/>
        <end position="157"/>
    </location>
</feature>
<proteinExistence type="predicted"/>
<dbReference type="Pfam" id="PF07679">
    <property type="entry name" value="I-set"/>
    <property type="match status" value="1"/>
</dbReference>
<comment type="subcellular location">
    <subcellularLocation>
        <location evidence="1">Membrane</location>
        <topology evidence="1">Single-pass type I membrane protein</topology>
    </subcellularLocation>
</comment>
<dbReference type="EMBL" id="BMAO01027266">
    <property type="protein sequence ID" value="GFR15583.1"/>
    <property type="molecule type" value="Genomic_DNA"/>
</dbReference>
<dbReference type="AlphaFoldDB" id="A0A8X6H241"/>
<dbReference type="Gene3D" id="2.60.40.10">
    <property type="entry name" value="Immunoglobulins"/>
    <property type="match status" value="3"/>
</dbReference>
<dbReference type="PIRSF" id="PIRSF000615">
    <property type="entry name" value="TyrPK_CSF1-R"/>
    <property type="match status" value="1"/>
</dbReference>
<keyword evidence="4" id="KW-0325">Glycoprotein</keyword>
<evidence type="ECO:0000313" key="7">
    <source>
        <dbReference type="EMBL" id="GFR15583.1"/>
    </source>
</evidence>
<sequence length="286" mass="31446">MLAFSLLQINTPTVKTGSGVSSELVIQVEPSDNGMMYKCEANNTATKIPLVAFIKVLVYFPPANVTITVNPCDPKAGDELTLTCTSSSSNPLARISWKRDGRHVREHVEETLSADYGAISTRSVLTFTVSSADDKSIFECKAKSDDLPAVTNNVTIRVRHKPEFPDPYQRVDVIEGMNATINVSVNAYPNVAWFSWTKDSTLIPPVSEIDDHNHRVMSSGPVLYILNIARKDGGTYVCMAENEEGTSNATIILNVQCKNKILVLLLAYSKKYLNSVSILKILKANF</sequence>
<dbReference type="OrthoDB" id="6426077at2759"/>
<dbReference type="InterPro" id="IPR036179">
    <property type="entry name" value="Ig-like_dom_sf"/>
</dbReference>
<dbReference type="InterPro" id="IPR013162">
    <property type="entry name" value="CD80_C2-set"/>
</dbReference>
<dbReference type="SMART" id="SM00409">
    <property type="entry name" value="IG"/>
    <property type="match status" value="2"/>
</dbReference>
<evidence type="ECO:0000256" key="3">
    <source>
        <dbReference type="ARBA" id="ARBA00023157"/>
    </source>
</evidence>
<protein>
    <submittedName>
        <fullName evidence="7">Nephrin</fullName>
    </submittedName>
</protein>
<reference evidence="7" key="1">
    <citation type="submission" date="2020-07" db="EMBL/GenBank/DDBJ databases">
        <title>Multicomponent nature underlies the extraordinary mechanical properties of spider dragline silk.</title>
        <authorList>
            <person name="Kono N."/>
            <person name="Nakamura H."/>
            <person name="Mori M."/>
            <person name="Yoshida Y."/>
            <person name="Ohtoshi R."/>
            <person name="Malay A.D."/>
            <person name="Moran D.A.P."/>
            <person name="Tomita M."/>
            <person name="Numata K."/>
            <person name="Arakawa K."/>
        </authorList>
    </citation>
    <scope>NUCLEOTIDE SEQUENCE</scope>
</reference>
<dbReference type="SMART" id="SM00408">
    <property type="entry name" value="IGc2"/>
    <property type="match status" value="2"/>
</dbReference>
<dbReference type="PROSITE" id="PS50835">
    <property type="entry name" value="IG_LIKE"/>
    <property type="match status" value="2"/>
</dbReference>